<feature type="transmembrane region" description="Helical" evidence="7">
    <location>
        <begin position="158"/>
        <end position="174"/>
    </location>
</feature>
<accession>A0ABW4S383</accession>
<protein>
    <submittedName>
        <fullName evidence="8">Chromate transporter</fullName>
    </submittedName>
</protein>
<comment type="subcellular location">
    <subcellularLocation>
        <location evidence="1">Cell membrane</location>
        <topology evidence="1">Multi-pass membrane protein</topology>
    </subcellularLocation>
</comment>
<evidence type="ECO:0000313" key="9">
    <source>
        <dbReference type="Proteomes" id="UP001597353"/>
    </source>
</evidence>
<dbReference type="InterPro" id="IPR052518">
    <property type="entry name" value="CHR_Transporter"/>
</dbReference>
<dbReference type="InterPro" id="IPR003370">
    <property type="entry name" value="Chromate_transpt"/>
</dbReference>
<dbReference type="PANTHER" id="PTHR43663:SF1">
    <property type="entry name" value="CHROMATE TRANSPORTER"/>
    <property type="match status" value="1"/>
</dbReference>
<dbReference type="PANTHER" id="PTHR43663">
    <property type="entry name" value="CHROMATE TRANSPORT PROTEIN-RELATED"/>
    <property type="match status" value="1"/>
</dbReference>
<keyword evidence="5 7" id="KW-1133">Transmembrane helix</keyword>
<dbReference type="Proteomes" id="UP001597353">
    <property type="component" value="Unassembled WGS sequence"/>
</dbReference>
<evidence type="ECO:0000256" key="2">
    <source>
        <dbReference type="ARBA" id="ARBA00005262"/>
    </source>
</evidence>
<evidence type="ECO:0000256" key="4">
    <source>
        <dbReference type="ARBA" id="ARBA00022692"/>
    </source>
</evidence>
<reference evidence="9" key="1">
    <citation type="journal article" date="2019" name="Int. J. Syst. Evol. Microbiol.">
        <title>The Global Catalogue of Microorganisms (GCM) 10K type strain sequencing project: providing services to taxonomists for standard genome sequencing and annotation.</title>
        <authorList>
            <consortium name="The Broad Institute Genomics Platform"/>
            <consortium name="The Broad Institute Genome Sequencing Center for Infectious Disease"/>
            <person name="Wu L."/>
            <person name="Ma J."/>
        </authorList>
    </citation>
    <scope>NUCLEOTIDE SEQUENCE [LARGE SCALE GENOMIC DNA]</scope>
    <source>
        <strain evidence="9">CGMCC 4.7242</strain>
    </source>
</reference>
<feature type="transmembrane region" description="Helical" evidence="7">
    <location>
        <begin position="131"/>
        <end position="151"/>
    </location>
</feature>
<evidence type="ECO:0000313" key="8">
    <source>
        <dbReference type="EMBL" id="MFD1911077.1"/>
    </source>
</evidence>
<feature type="transmembrane region" description="Helical" evidence="7">
    <location>
        <begin position="97"/>
        <end position="119"/>
    </location>
</feature>
<keyword evidence="6 7" id="KW-0472">Membrane</keyword>
<feature type="transmembrane region" description="Helical" evidence="7">
    <location>
        <begin position="29"/>
        <end position="49"/>
    </location>
</feature>
<comment type="similarity">
    <text evidence="2">Belongs to the chromate ion transporter (CHR) (TC 2.A.51) family.</text>
</comment>
<dbReference type="RefSeq" id="WP_390259193.1">
    <property type="nucleotide sequence ID" value="NZ_JBHUGH010000002.1"/>
</dbReference>
<evidence type="ECO:0000256" key="5">
    <source>
        <dbReference type="ARBA" id="ARBA00022989"/>
    </source>
</evidence>
<sequence>MTAAPDPQAGAPPPTGPAPLDRRGIAAPALFRCFGVIGLLGFGGVLPVAMHELMERRRWLSAPEFTEILSLCQVLPGPNIVNFSVIFGMRCAGMAGALAAVTGLMGAPVVIVLALGALYAGFAELPVVQDVVRPVAAAAAGLVCAVAARLFFPVRRQWRALVIIAVVVLAVAVLRLPLIWVLPVLAPLGIALMAGAGHAG</sequence>
<proteinExistence type="inferred from homology"/>
<keyword evidence="4 7" id="KW-0812">Transmembrane</keyword>
<dbReference type="Pfam" id="PF02417">
    <property type="entry name" value="Chromate_transp"/>
    <property type="match status" value="1"/>
</dbReference>
<evidence type="ECO:0000256" key="7">
    <source>
        <dbReference type="SAM" id="Phobius"/>
    </source>
</evidence>
<evidence type="ECO:0000256" key="6">
    <source>
        <dbReference type="ARBA" id="ARBA00023136"/>
    </source>
</evidence>
<comment type="caution">
    <text evidence="8">The sequence shown here is derived from an EMBL/GenBank/DDBJ whole genome shotgun (WGS) entry which is preliminary data.</text>
</comment>
<evidence type="ECO:0000256" key="1">
    <source>
        <dbReference type="ARBA" id="ARBA00004651"/>
    </source>
</evidence>
<dbReference type="EMBL" id="JBHUGH010000002">
    <property type="protein sequence ID" value="MFD1911077.1"/>
    <property type="molecule type" value="Genomic_DNA"/>
</dbReference>
<organism evidence="8 9">
    <name type="scientific">Halodurantibacterium flavum</name>
    <dbReference type="NCBI Taxonomy" id="1382802"/>
    <lineage>
        <taxon>Bacteria</taxon>
        <taxon>Pseudomonadati</taxon>
        <taxon>Pseudomonadota</taxon>
        <taxon>Alphaproteobacteria</taxon>
        <taxon>Rhodobacterales</taxon>
        <taxon>Paracoccaceae</taxon>
        <taxon>Halodurantibacterium</taxon>
    </lineage>
</organism>
<keyword evidence="9" id="KW-1185">Reference proteome</keyword>
<keyword evidence="3" id="KW-1003">Cell membrane</keyword>
<name>A0ABW4S383_9RHOB</name>
<gene>
    <name evidence="8" type="ORF">ACFSGJ_02475</name>
</gene>
<evidence type="ECO:0000256" key="3">
    <source>
        <dbReference type="ARBA" id="ARBA00022475"/>
    </source>
</evidence>